<keyword evidence="3" id="KW-1185">Reference proteome</keyword>
<proteinExistence type="predicted"/>
<evidence type="ECO:0000313" key="3">
    <source>
        <dbReference type="Proteomes" id="UP001501470"/>
    </source>
</evidence>
<evidence type="ECO:0000313" key="2">
    <source>
        <dbReference type="EMBL" id="GAA1529341.1"/>
    </source>
</evidence>
<sequence>MTDDAVLGRARWVWAALAGAPVTFTSSGLDVAVSAASSLCPPGRVGVVALGGAAVATAPDEGAAELVRRALGDLPVPAMTDPVAVSGRLPVGAVLGPATLAFCDAARFRPAGAGSGAVVAVGAGDAGVRGLLGRVPAADAGEAGLDEITSPAYVLRAGDDVAAAAGYRVWEGAVAHVSVLTAPAERGRGLARLVAGAAVAAALDAGLLPQWRARPEPSRRVARALGFVELGSQLSVRLAR</sequence>
<organism evidence="2 3">
    <name type="scientific">Dactylosporangium maewongense</name>
    <dbReference type="NCBI Taxonomy" id="634393"/>
    <lineage>
        <taxon>Bacteria</taxon>
        <taxon>Bacillati</taxon>
        <taxon>Actinomycetota</taxon>
        <taxon>Actinomycetes</taxon>
        <taxon>Micromonosporales</taxon>
        <taxon>Micromonosporaceae</taxon>
        <taxon>Dactylosporangium</taxon>
    </lineage>
</organism>
<dbReference type="InterPro" id="IPR027365">
    <property type="entry name" value="GNAT_acetyltra_YdfB-like"/>
</dbReference>
<feature type="domain" description="N-acetyltransferase" evidence="1">
    <location>
        <begin position="106"/>
        <end position="240"/>
    </location>
</feature>
<protein>
    <recommendedName>
        <fullName evidence="1">N-acetyltransferase domain-containing protein</fullName>
    </recommendedName>
</protein>
<name>A0ABN2AYK2_9ACTN</name>
<dbReference type="Pfam" id="PF12746">
    <property type="entry name" value="GNAT_acetyltran"/>
    <property type="match status" value="1"/>
</dbReference>
<dbReference type="PROSITE" id="PS51186">
    <property type="entry name" value="GNAT"/>
    <property type="match status" value="1"/>
</dbReference>
<evidence type="ECO:0000259" key="1">
    <source>
        <dbReference type="PROSITE" id="PS51186"/>
    </source>
</evidence>
<dbReference type="InterPro" id="IPR000182">
    <property type="entry name" value="GNAT_dom"/>
</dbReference>
<dbReference type="Gene3D" id="3.40.630.30">
    <property type="match status" value="1"/>
</dbReference>
<dbReference type="Proteomes" id="UP001501470">
    <property type="component" value="Unassembled WGS sequence"/>
</dbReference>
<dbReference type="InterPro" id="IPR016181">
    <property type="entry name" value="Acyl_CoA_acyltransferase"/>
</dbReference>
<comment type="caution">
    <text evidence="2">The sequence shown here is derived from an EMBL/GenBank/DDBJ whole genome shotgun (WGS) entry which is preliminary data.</text>
</comment>
<dbReference type="RefSeq" id="WP_344504837.1">
    <property type="nucleotide sequence ID" value="NZ_BAAAQD010000011.1"/>
</dbReference>
<dbReference type="SUPFAM" id="SSF55729">
    <property type="entry name" value="Acyl-CoA N-acyltransferases (Nat)"/>
    <property type="match status" value="1"/>
</dbReference>
<dbReference type="EMBL" id="BAAAQD010000011">
    <property type="protein sequence ID" value="GAA1529341.1"/>
    <property type="molecule type" value="Genomic_DNA"/>
</dbReference>
<accession>A0ABN2AYK2</accession>
<gene>
    <name evidence="2" type="ORF">GCM10009827_053240</name>
</gene>
<reference evidence="2 3" key="1">
    <citation type="journal article" date="2019" name="Int. J. Syst. Evol. Microbiol.">
        <title>The Global Catalogue of Microorganisms (GCM) 10K type strain sequencing project: providing services to taxonomists for standard genome sequencing and annotation.</title>
        <authorList>
            <consortium name="The Broad Institute Genomics Platform"/>
            <consortium name="The Broad Institute Genome Sequencing Center for Infectious Disease"/>
            <person name="Wu L."/>
            <person name="Ma J."/>
        </authorList>
    </citation>
    <scope>NUCLEOTIDE SEQUENCE [LARGE SCALE GENOMIC DNA]</scope>
    <source>
        <strain evidence="2 3">JCM 15933</strain>
    </source>
</reference>